<proteinExistence type="evidence at transcript level"/>
<reference evidence="1" key="1">
    <citation type="submission" date="1999-07" db="EMBL/GenBank/DDBJ databases">
        <title>Identification of novel cDNAs from cultured chick osteoblasts by similarity to the sodium-calcium exchanger.</title>
        <authorList>
            <person name="Weber J.A."/>
            <person name="Stains J.P."/>
            <person name="Gay C.V."/>
        </authorList>
    </citation>
    <scope>NUCLEOTIDE SEQUENCE</scope>
</reference>
<organism evidence="1">
    <name type="scientific">Gallus gallus</name>
    <name type="common">Chicken</name>
    <dbReference type="NCBI Taxonomy" id="9031"/>
    <lineage>
        <taxon>Eukaryota</taxon>
        <taxon>Metazoa</taxon>
        <taxon>Chordata</taxon>
        <taxon>Craniata</taxon>
        <taxon>Vertebrata</taxon>
        <taxon>Euteleostomi</taxon>
        <taxon>Archelosauria</taxon>
        <taxon>Archosauria</taxon>
        <taxon>Dinosauria</taxon>
        <taxon>Saurischia</taxon>
        <taxon>Theropoda</taxon>
        <taxon>Coelurosauria</taxon>
        <taxon>Aves</taxon>
        <taxon>Neognathae</taxon>
        <taxon>Galloanserae</taxon>
        <taxon>Galliformes</taxon>
        <taxon>Phasianidae</taxon>
        <taxon>Phasianinae</taxon>
        <taxon>Gallus</taxon>
    </lineage>
</organism>
<protein>
    <submittedName>
        <fullName evidence="1">Osteoblast membrane protein</fullName>
    </submittedName>
</protein>
<feature type="non-terminal residue" evidence="1">
    <location>
        <position position="1"/>
    </location>
</feature>
<sequence length="867" mass="98442">IHLPVSTVCVIEPMHSSPELLKWSSSLLGNEDQIKDPTKGECKHLGFLVSLYYQDTVEYINQIGDVRNHICNGELYVDDKFLIDRIALPTLVTLKKKKIGFKIIKASTLCFFFFFFYTTKKPILIRLDSKGLPSPVNLSPPPGLVPFFLIEVLFILNFLKDSAFQTVVYDGEIKADMMQITQIFKQLKLNPYHISCLKLNNTRCVPLSSDYFVFTDSVKMLLLHWFSLIPMQLLEIPFPYVGTATLPLFEIPQIPSRWYSPEHSWALFCDCQQLELGFSPLVQMYIKCWTSVVLFFLLPVKLHSYSADQYVSCPRTSYVLKKFRFFRKSCQILNGWEDLFPFFEPMQRGTFSTKSAEITDLATNDIPFSKAVGCITCGVPSLLELLVKQFQKVLKKKKGMMQLWHRSTGRIHLRSNSRELSVNSSFYFLVHVSHHTLLSITRAWSVYQSVLLAILGIRNCYCTGRRLVSIHCSSLGASQDRKAATSTSPGLALSMALVLEHPSLPAVPHRCCSAQPTCEASRLSSLTVPISTQHTLRPDAGWRCRLMAEPLFKNQDQLLPILKRDCFNLAASLHSPVSLAHFHRSVDFKRVINFPLKYLSLKNQSGTTYANCLHIAKLVEMQSFWNKVVFEDKKSQPTCLDHTLVSSFPRHTHIHSLKGTHATCLAQLRRDRKHPLVLLLSPLLECILEEAGALAQLCFCQQHIGKEGLVRIRVPYKLAKINLKYLINSESYQVRFGVWSCNYVTEVNAALLEHLIAGATVSIYKREGICCLGLEVAVNNPQYTLIANVCHDLKHLKIFNIGFFSFLKRVAIQCECCHCQKFLFLFLFLNTKEVFSVACFAFVFICNQEEPAFLLVAGTLSTCSATA</sequence>
<dbReference type="EMBL" id="AF172844">
    <property type="protein sequence ID" value="AAD51332.1"/>
    <property type="molecule type" value="mRNA"/>
</dbReference>
<evidence type="ECO:0000313" key="1">
    <source>
        <dbReference type="EMBL" id="AAD51332.1"/>
    </source>
</evidence>
<accession>Q9PW49</accession>
<name>Q9PW49_CHICK</name>
<dbReference type="AlphaFoldDB" id="Q9PW49"/>